<dbReference type="SUPFAM" id="SSF56349">
    <property type="entry name" value="DNA breaking-rejoining enzymes"/>
    <property type="match status" value="1"/>
</dbReference>
<keyword evidence="4" id="KW-0233">DNA recombination</keyword>
<name>A0A0F9KP67_9ZZZZ</name>
<protein>
    <recommendedName>
        <fullName evidence="6">Core-binding (CB) domain-containing protein</fullName>
    </recommendedName>
</protein>
<evidence type="ECO:0000259" key="6">
    <source>
        <dbReference type="PROSITE" id="PS51900"/>
    </source>
</evidence>
<feature type="region of interest" description="Disordered" evidence="5">
    <location>
        <begin position="26"/>
        <end position="58"/>
    </location>
</feature>
<evidence type="ECO:0000256" key="4">
    <source>
        <dbReference type="ARBA" id="ARBA00023172"/>
    </source>
</evidence>
<gene>
    <name evidence="7" type="ORF">LCGC14_1679050</name>
</gene>
<dbReference type="Gene3D" id="1.10.150.130">
    <property type="match status" value="1"/>
</dbReference>
<dbReference type="InterPro" id="IPR044068">
    <property type="entry name" value="CB"/>
</dbReference>
<sequence>MAVKELNDGRWIVYYRVPGKKSKKREYFGRGLEGQRKARQRDKDIGARKKRPSRPSTTPTFTELAKVYLLAKEGSMTDSTRDSTLYKLYGIVDPEIGGIPVGELTQHRVDQFVNKRLRTVKKTTVHRDLTVIQAILRWAVKRKYIAENPIDGYDMPVRDDQVIRPATIAEIKALLTHSPEHLKRVLTICAYTGARPGPVEVFSLKWGDVNWHDKTITVTQQKRAG</sequence>
<dbReference type="InterPro" id="IPR010998">
    <property type="entry name" value="Integrase_recombinase_N"/>
</dbReference>
<evidence type="ECO:0000256" key="1">
    <source>
        <dbReference type="ARBA" id="ARBA00008857"/>
    </source>
</evidence>
<dbReference type="InterPro" id="IPR011010">
    <property type="entry name" value="DNA_brk_join_enz"/>
</dbReference>
<dbReference type="InterPro" id="IPR053876">
    <property type="entry name" value="Phage_int_M"/>
</dbReference>
<comment type="caution">
    <text evidence="7">The sequence shown here is derived from an EMBL/GenBank/DDBJ whole genome shotgun (WGS) entry which is preliminary data.</text>
</comment>
<dbReference type="InterPro" id="IPR013762">
    <property type="entry name" value="Integrase-like_cat_sf"/>
</dbReference>
<dbReference type="InterPro" id="IPR050808">
    <property type="entry name" value="Phage_Integrase"/>
</dbReference>
<evidence type="ECO:0000256" key="3">
    <source>
        <dbReference type="ARBA" id="ARBA00023125"/>
    </source>
</evidence>
<evidence type="ECO:0000256" key="5">
    <source>
        <dbReference type="SAM" id="MobiDB-lite"/>
    </source>
</evidence>
<dbReference type="GO" id="GO:0006310">
    <property type="term" value="P:DNA recombination"/>
    <property type="evidence" value="ECO:0007669"/>
    <property type="project" value="UniProtKB-KW"/>
</dbReference>
<keyword evidence="2" id="KW-0229">DNA integration</keyword>
<accession>A0A0F9KP67</accession>
<dbReference type="PANTHER" id="PTHR30629:SF2">
    <property type="entry name" value="PROPHAGE INTEGRASE INTS-RELATED"/>
    <property type="match status" value="1"/>
</dbReference>
<comment type="similarity">
    <text evidence="1">Belongs to the 'phage' integrase family.</text>
</comment>
<dbReference type="PANTHER" id="PTHR30629">
    <property type="entry name" value="PROPHAGE INTEGRASE"/>
    <property type="match status" value="1"/>
</dbReference>
<dbReference type="GO" id="GO:0015074">
    <property type="term" value="P:DNA integration"/>
    <property type="evidence" value="ECO:0007669"/>
    <property type="project" value="UniProtKB-KW"/>
</dbReference>
<dbReference type="GO" id="GO:0003677">
    <property type="term" value="F:DNA binding"/>
    <property type="evidence" value="ECO:0007669"/>
    <property type="project" value="UniProtKB-KW"/>
</dbReference>
<dbReference type="Gene3D" id="1.10.443.10">
    <property type="entry name" value="Intergrase catalytic core"/>
    <property type="match status" value="1"/>
</dbReference>
<dbReference type="Pfam" id="PF22022">
    <property type="entry name" value="Phage_int_M"/>
    <property type="match status" value="1"/>
</dbReference>
<dbReference type="EMBL" id="LAZR01014524">
    <property type="protein sequence ID" value="KKM17110.1"/>
    <property type="molecule type" value="Genomic_DNA"/>
</dbReference>
<proteinExistence type="inferred from homology"/>
<evidence type="ECO:0000313" key="7">
    <source>
        <dbReference type="EMBL" id="KKM17110.1"/>
    </source>
</evidence>
<dbReference type="PROSITE" id="PS51900">
    <property type="entry name" value="CB"/>
    <property type="match status" value="1"/>
</dbReference>
<feature type="compositionally biased region" description="Basic and acidic residues" evidence="5">
    <location>
        <begin position="26"/>
        <end position="47"/>
    </location>
</feature>
<feature type="domain" description="Core-binding (CB)" evidence="6">
    <location>
        <begin position="59"/>
        <end position="140"/>
    </location>
</feature>
<dbReference type="AlphaFoldDB" id="A0A0F9KP67"/>
<reference evidence="7" key="1">
    <citation type="journal article" date="2015" name="Nature">
        <title>Complex archaea that bridge the gap between prokaryotes and eukaryotes.</title>
        <authorList>
            <person name="Spang A."/>
            <person name="Saw J.H."/>
            <person name="Jorgensen S.L."/>
            <person name="Zaremba-Niedzwiedzka K."/>
            <person name="Martijn J."/>
            <person name="Lind A.E."/>
            <person name="van Eijk R."/>
            <person name="Schleper C."/>
            <person name="Guy L."/>
            <person name="Ettema T.J."/>
        </authorList>
    </citation>
    <scope>NUCLEOTIDE SEQUENCE</scope>
</reference>
<keyword evidence="3" id="KW-0238">DNA-binding</keyword>
<evidence type="ECO:0000256" key="2">
    <source>
        <dbReference type="ARBA" id="ARBA00022908"/>
    </source>
</evidence>
<organism evidence="7">
    <name type="scientific">marine sediment metagenome</name>
    <dbReference type="NCBI Taxonomy" id="412755"/>
    <lineage>
        <taxon>unclassified sequences</taxon>
        <taxon>metagenomes</taxon>
        <taxon>ecological metagenomes</taxon>
    </lineage>
</organism>